<keyword evidence="1" id="KW-0812">Transmembrane</keyword>
<feature type="transmembrane region" description="Helical" evidence="1">
    <location>
        <begin position="429"/>
        <end position="449"/>
    </location>
</feature>
<evidence type="ECO:0000259" key="2">
    <source>
        <dbReference type="Pfam" id="PF10756"/>
    </source>
</evidence>
<dbReference type="EMBL" id="SUMC01000002">
    <property type="protein sequence ID" value="TKA12900.1"/>
    <property type="molecule type" value="Genomic_DNA"/>
</dbReference>
<feature type="transmembrane region" description="Helical" evidence="1">
    <location>
        <begin position="117"/>
        <end position="135"/>
    </location>
</feature>
<keyword evidence="1" id="KW-1133">Transmembrane helix</keyword>
<proteinExistence type="predicted"/>
<evidence type="ECO:0000313" key="3">
    <source>
        <dbReference type="EMBL" id="TKA12900.1"/>
    </source>
</evidence>
<dbReference type="OrthoDB" id="3824601at2"/>
<comment type="caution">
    <text evidence="3">The sequence shown here is derived from an EMBL/GenBank/DDBJ whole genome shotgun (WGS) entry which is preliminary data.</text>
</comment>
<feature type="domain" description="Low molecular weight protein antigen 6 PH" evidence="2">
    <location>
        <begin position="479"/>
        <end position="513"/>
    </location>
</feature>
<feature type="transmembrane region" description="Helical" evidence="1">
    <location>
        <begin position="82"/>
        <end position="105"/>
    </location>
</feature>
<dbReference type="InterPro" id="IPR019692">
    <property type="entry name" value="CFP-6_PH"/>
</dbReference>
<accession>A0A4U0SRZ3</accession>
<feature type="transmembrane region" description="Helical" evidence="1">
    <location>
        <begin position="39"/>
        <end position="70"/>
    </location>
</feature>
<feature type="transmembrane region" description="Helical" evidence="1">
    <location>
        <begin position="455"/>
        <end position="473"/>
    </location>
</feature>
<keyword evidence="4" id="KW-1185">Reference proteome</keyword>
<dbReference type="Proteomes" id="UP000305778">
    <property type="component" value="Unassembled WGS sequence"/>
</dbReference>
<reference evidence="3 4" key="1">
    <citation type="submission" date="2019-04" db="EMBL/GenBank/DDBJ databases">
        <title>Streptomyces oryziradicis sp. nov., a novel actinomycete isolated from rhizosphere soil of rice (Oryza sativa L.).</title>
        <authorList>
            <person name="Li C."/>
        </authorList>
    </citation>
    <scope>NUCLEOTIDE SEQUENCE [LARGE SCALE GENOMIC DNA]</scope>
    <source>
        <strain evidence="3 4">NEAU-C40</strain>
    </source>
</reference>
<protein>
    <recommendedName>
        <fullName evidence="2">Low molecular weight protein antigen 6 PH domain-containing protein</fullName>
    </recommendedName>
</protein>
<keyword evidence="1" id="KW-0472">Membrane</keyword>
<feature type="transmembrane region" description="Helical" evidence="1">
    <location>
        <begin position="270"/>
        <end position="288"/>
    </location>
</feature>
<dbReference type="AlphaFoldDB" id="A0A4U0SRZ3"/>
<evidence type="ECO:0000313" key="4">
    <source>
        <dbReference type="Proteomes" id="UP000305778"/>
    </source>
</evidence>
<gene>
    <name evidence="3" type="ORF">FCI23_02545</name>
</gene>
<dbReference type="Pfam" id="PF10756">
    <property type="entry name" value="bPH_6"/>
    <property type="match status" value="1"/>
</dbReference>
<organism evidence="3 4">
    <name type="scientific">Actinacidiphila oryziradicis</name>
    <dbReference type="NCBI Taxonomy" id="2571141"/>
    <lineage>
        <taxon>Bacteria</taxon>
        <taxon>Bacillati</taxon>
        <taxon>Actinomycetota</taxon>
        <taxon>Actinomycetes</taxon>
        <taxon>Kitasatosporales</taxon>
        <taxon>Streptomycetaceae</taxon>
        <taxon>Actinacidiphila</taxon>
    </lineage>
</organism>
<evidence type="ECO:0000256" key="1">
    <source>
        <dbReference type="SAM" id="Phobius"/>
    </source>
</evidence>
<name>A0A4U0SRZ3_9ACTN</name>
<sequence>MTPSSVPYADVPARPWVSADAERWANARVPAWARPVGPAAVLLVAVIMAAVMLSPGTVCTVAAPCGAQWLDAAGAMLFLPHLVWLFVLPEFALVSAPLLLFWMANPGVWQGGRAEKIADAIVVAALCWGWAAVVARLRTRRRRRSLVLDAAGGITAPAPATNDVRAWRRGLVHGIAGAILCAAAGALITTVVVANRADDRLARTATPQNARVVAYDTDNYTITVRLPDSTRHRFDTQGTYRAGSTVPVLVRGDWLRLATEPYGDHTGRQSLALTLAGLGVTLLGSGLLSGRRAAALRHAPVPVLRVLARHHQGRTEIFAAHDTAALRPVLSYRPHVHTRTALRQALLYGTPNEGGELILASATESGHWLVEATASPIRRGSPAAGKPGTDRPGTDRAAAHLRAAEVRVQNALATMTPATGPVRWQAGPVARSVGAVFLVVSLMLLGTLFTSSHTWWQLPIWSVGGVYWVSVCLRMMTWRITADSAGLHVRGLGRTRHLPWADVTHAVYTPGSELVVRCRTGVDDTRVGSVGFPPLERLLRRPGRAEHAAAEITAMVREPILRPTSDTGRT</sequence>
<dbReference type="RefSeq" id="WP_136721776.1">
    <property type="nucleotide sequence ID" value="NZ_SUMC01000002.1"/>
</dbReference>
<feature type="transmembrane region" description="Helical" evidence="1">
    <location>
        <begin position="171"/>
        <end position="194"/>
    </location>
</feature>